<dbReference type="STRING" id="580166.AUP43_06535"/>
<accession>A0A154W917</accession>
<protein>
    <recommendedName>
        <fullName evidence="1">YjiS-like domain-containing protein</fullName>
    </recommendedName>
</protein>
<reference evidence="2 3" key="1">
    <citation type="submission" date="2015-12" db="EMBL/GenBank/DDBJ databases">
        <title>Genome sequence of Oceanibaculum pacificum MCCC 1A02656.</title>
        <authorList>
            <person name="Lu L."/>
            <person name="Lai Q."/>
            <person name="Shao Z."/>
            <person name="Qian P."/>
        </authorList>
    </citation>
    <scope>NUCLEOTIDE SEQUENCE [LARGE SCALE GENOMIC DNA]</scope>
    <source>
        <strain evidence="2 3">MCCC 1A02656</strain>
    </source>
</reference>
<keyword evidence="3" id="KW-1185">Reference proteome</keyword>
<dbReference type="RefSeq" id="WP_067554077.1">
    <property type="nucleotide sequence ID" value="NZ_LPXN01000093.1"/>
</dbReference>
<dbReference type="InterPro" id="IPR009506">
    <property type="entry name" value="YjiS-like"/>
</dbReference>
<evidence type="ECO:0000313" key="3">
    <source>
        <dbReference type="Proteomes" id="UP000076400"/>
    </source>
</evidence>
<name>A0A154W917_9PROT</name>
<sequence>MYTETSSRLSDVLPALRPVRRVATVRGILFAGFALLMKWQERAEQRYSLADMDERQLRDVGLTRLDLHNEINKPFWQG</sequence>
<evidence type="ECO:0000259" key="1">
    <source>
        <dbReference type="Pfam" id="PF06568"/>
    </source>
</evidence>
<dbReference type="AlphaFoldDB" id="A0A154W917"/>
<proteinExistence type="predicted"/>
<dbReference type="Proteomes" id="UP000076400">
    <property type="component" value="Unassembled WGS sequence"/>
</dbReference>
<dbReference type="EMBL" id="LPXN01000093">
    <property type="protein sequence ID" value="KZD10024.1"/>
    <property type="molecule type" value="Genomic_DNA"/>
</dbReference>
<dbReference type="Pfam" id="PF06568">
    <property type="entry name" value="YjiS-like"/>
    <property type="match status" value="1"/>
</dbReference>
<evidence type="ECO:0000313" key="2">
    <source>
        <dbReference type="EMBL" id="KZD10024.1"/>
    </source>
</evidence>
<feature type="domain" description="YjiS-like" evidence="1">
    <location>
        <begin position="34"/>
        <end position="67"/>
    </location>
</feature>
<organism evidence="2 3">
    <name type="scientific">Oceanibaculum pacificum</name>
    <dbReference type="NCBI Taxonomy" id="580166"/>
    <lineage>
        <taxon>Bacteria</taxon>
        <taxon>Pseudomonadati</taxon>
        <taxon>Pseudomonadota</taxon>
        <taxon>Alphaproteobacteria</taxon>
        <taxon>Rhodospirillales</taxon>
        <taxon>Oceanibaculaceae</taxon>
        <taxon>Oceanibaculum</taxon>
    </lineage>
</organism>
<comment type="caution">
    <text evidence="2">The sequence shown here is derived from an EMBL/GenBank/DDBJ whole genome shotgun (WGS) entry which is preliminary data.</text>
</comment>
<gene>
    <name evidence="2" type="ORF">AUP43_06535</name>
</gene>